<dbReference type="GO" id="GO:0030126">
    <property type="term" value="C:COPI vesicle coat"/>
    <property type="evidence" value="ECO:0007669"/>
    <property type="project" value="TreeGrafter"/>
</dbReference>
<accession>A0A0L0EZ75</accession>
<dbReference type="STRING" id="667725.A0A0L0EZ75"/>
<dbReference type="InterPro" id="IPR016024">
    <property type="entry name" value="ARM-type_fold"/>
</dbReference>
<dbReference type="RefSeq" id="XP_014143608.1">
    <property type="nucleotide sequence ID" value="XM_014288133.1"/>
</dbReference>
<dbReference type="GO" id="GO:0005793">
    <property type="term" value="C:endoplasmic reticulum-Golgi intermediate compartment"/>
    <property type="evidence" value="ECO:0007669"/>
    <property type="project" value="TreeGrafter"/>
</dbReference>
<evidence type="ECO:0000259" key="1">
    <source>
        <dbReference type="Pfam" id="PF01602"/>
    </source>
</evidence>
<keyword evidence="3" id="KW-1185">Reference proteome</keyword>
<name>A0A0L0EZ75_9EUKA</name>
<sequence length="77" mass="8533">MVIYEAARAICNLPDVTARELQPAISVLQLFLSSPKATLRFAAIRNLSNIAINHPLAVTPCNLDMENLITDQSVWRV</sequence>
<dbReference type="Proteomes" id="UP000054560">
    <property type="component" value="Unassembled WGS sequence"/>
</dbReference>
<protein>
    <recommendedName>
        <fullName evidence="1">Clathrin/coatomer adaptor adaptin-like N-terminal domain-containing protein</fullName>
    </recommendedName>
</protein>
<dbReference type="GO" id="GO:0000139">
    <property type="term" value="C:Golgi membrane"/>
    <property type="evidence" value="ECO:0007669"/>
    <property type="project" value="TreeGrafter"/>
</dbReference>
<dbReference type="Pfam" id="PF01602">
    <property type="entry name" value="Adaptin_N"/>
    <property type="match status" value="1"/>
</dbReference>
<dbReference type="PANTHER" id="PTHR10261">
    <property type="entry name" value="COATOMER SUBUNIT GAMMA"/>
    <property type="match status" value="1"/>
</dbReference>
<dbReference type="InterPro" id="IPR002553">
    <property type="entry name" value="Clathrin/coatomer_adapt-like_N"/>
</dbReference>
<dbReference type="PANTHER" id="PTHR10261:SF0">
    <property type="entry name" value="COATOMER SUBUNIT GAMMA-2"/>
    <property type="match status" value="1"/>
</dbReference>
<dbReference type="GO" id="GO:0006891">
    <property type="term" value="P:intra-Golgi vesicle-mediated transport"/>
    <property type="evidence" value="ECO:0007669"/>
    <property type="project" value="TreeGrafter"/>
</dbReference>
<dbReference type="GO" id="GO:0006886">
    <property type="term" value="P:intracellular protein transport"/>
    <property type="evidence" value="ECO:0007669"/>
    <property type="project" value="InterPro"/>
</dbReference>
<dbReference type="InterPro" id="IPR011989">
    <property type="entry name" value="ARM-like"/>
</dbReference>
<dbReference type="GO" id="GO:0009306">
    <property type="term" value="P:protein secretion"/>
    <property type="evidence" value="ECO:0007669"/>
    <property type="project" value="TreeGrafter"/>
</dbReference>
<dbReference type="AlphaFoldDB" id="A0A0L0EZ75"/>
<dbReference type="OrthoDB" id="1074925at2759"/>
<dbReference type="eggNOG" id="KOG1078">
    <property type="taxonomic scope" value="Eukaryota"/>
</dbReference>
<reference evidence="2 3" key="1">
    <citation type="submission" date="2011-02" db="EMBL/GenBank/DDBJ databases">
        <title>The Genome Sequence of Sphaeroforma arctica JP610.</title>
        <authorList>
            <consortium name="The Broad Institute Genome Sequencing Platform"/>
            <person name="Russ C."/>
            <person name="Cuomo C."/>
            <person name="Young S.K."/>
            <person name="Zeng Q."/>
            <person name="Gargeya S."/>
            <person name="Alvarado L."/>
            <person name="Berlin A."/>
            <person name="Chapman S.B."/>
            <person name="Chen Z."/>
            <person name="Freedman E."/>
            <person name="Gellesch M."/>
            <person name="Goldberg J."/>
            <person name="Griggs A."/>
            <person name="Gujja S."/>
            <person name="Heilman E."/>
            <person name="Heiman D."/>
            <person name="Howarth C."/>
            <person name="Mehta T."/>
            <person name="Neiman D."/>
            <person name="Pearson M."/>
            <person name="Roberts A."/>
            <person name="Saif S."/>
            <person name="Shea T."/>
            <person name="Shenoy N."/>
            <person name="Sisk P."/>
            <person name="Stolte C."/>
            <person name="Sykes S."/>
            <person name="White J."/>
            <person name="Yandava C."/>
            <person name="Burger G."/>
            <person name="Gray M.W."/>
            <person name="Holland P.W.H."/>
            <person name="King N."/>
            <person name="Lang F.B.F."/>
            <person name="Roger A.J."/>
            <person name="Ruiz-Trillo I."/>
            <person name="Haas B."/>
            <person name="Nusbaum C."/>
            <person name="Birren B."/>
        </authorList>
    </citation>
    <scope>NUCLEOTIDE SEQUENCE [LARGE SCALE GENOMIC DNA]</scope>
    <source>
        <strain evidence="2 3">JP610</strain>
    </source>
</reference>
<gene>
    <name evidence="2" type="ORF">SARC_17779</name>
</gene>
<evidence type="ECO:0000313" key="3">
    <source>
        <dbReference type="Proteomes" id="UP000054560"/>
    </source>
</evidence>
<dbReference type="GO" id="GO:0005783">
    <property type="term" value="C:endoplasmic reticulum"/>
    <property type="evidence" value="ECO:0007669"/>
    <property type="project" value="TreeGrafter"/>
</dbReference>
<dbReference type="EMBL" id="KQ253653">
    <property type="protein sequence ID" value="KNC69706.1"/>
    <property type="molecule type" value="Genomic_DNA"/>
</dbReference>
<dbReference type="InterPro" id="IPR017106">
    <property type="entry name" value="Coatomer_gsu"/>
</dbReference>
<proteinExistence type="predicted"/>
<organism evidence="2 3">
    <name type="scientific">Sphaeroforma arctica JP610</name>
    <dbReference type="NCBI Taxonomy" id="667725"/>
    <lineage>
        <taxon>Eukaryota</taxon>
        <taxon>Ichthyosporea</taxon>
        <taxon>Ichthyophonida</taxon>
        <taxon>Sphaeroforma</taxon>
    </lineage>
</organism>
<dbReference type="Gene3D" id="1.25.10.10">
    <property type="entry name" value="Leucine-rich Repeat Variant"/>
    <property type="match status" value="1"/>
</dbReference>
<dbReference type="GO" id="GO:0006888">
    <property type="term" value="P:endoplasmic reticulum to Golgi vesicle-mediated transport"/>
    <property type="evidence" value="ECO:0007669"/>
    <property type="project" value="TreeGrafter"/>
</dbReference>
<feature type="domain" description="Clathrin/coatomer adaptor adaptin-like N-terminal" evidence="1">
    <location>
        <begin position="1"/>
        <end position="73"/>
    </location>
</feature>
<dbReference type="SUPFAM" id="SSF48371">
    <property type="entry name" value="ARM repeat"/>
    <property type="match status" value="1"/>
</dbReference>
<dbReference type="GeneID" id="25918283"/>
<evidence type="ECO:0000313" key="2">
    <source>
        <dbReference type="EMBL" id="KNC69706.1"/>
    </source>
</evidence>